<evidence type="ECO:0000313" key="3">
    <source>
        <dbReference type="Proteomes" id="UP001329825"/>
    </source>
</evidence>
<accession>A0ABZ1CZD4</accession>
<dbReference type="EMBL" id="CP141884">
    <property type="protein sequence ID" value="WRT66066.1"/>
    <property type="molecule type" value="Genomic_DNA"/>
</dbReference>
<dbReference type="PANTHER" id="PTHR34598">
    <property type="entry name" value="BLL6449 PROTEIN"/>
    <property type="match status" value="1"/>
</dbReference>
<proteinExistence type="inferred from homology"/>
<evidence type="ECO:0000313" key="2">
    <source>
        <dbReference type="EMBL" id="WRT66066.1"/>
    </source>
</evidence>
<dbReference type="InterPro" id="IPR044053">
    <property type="entry name" value="AsaB-like"/>
</dbReference>
<gene>
    <name evidence="2" type="ORF">IL334_003018</name>
</gene>
<name>A0ABZ1CZD4_9TREE</name>
<dbReference type="PANTHER" id="PTHR34598:SF3">
    <property type="entry name" value="OXIDOREDUCTASE AN1597"/>
    <property type="match status" value="1"/>
</dbReference>
<dbReference type="NCBIfam" id="NF041278">
    <property type="entry name" value="CmcJ_NvfI_EfuI"/>
    <property type="match status" value="1"/>
</dbReference>
<protein>
    <submittedName>
        <fullName evidence="2">Uncharacterized protein</fullName>
    </submittedName>
</protein>
<reference evidence="2 3" key="1">
    <citation type="submission" date="2024-01" db="EMBL/GenBank/DDBJ databases">
        <title>Comparative genomics of Cryptococcus and Kwoniella reveals pathogenesis evolution and contrasting modes of karyotype evolution via chromosome fusion or intercentromeric recombination.</title>
        <authorList>
            <person name="Coelho M.A."/>
            <person name="David-Palma M."/>
            <person name="Shea T."/>
            <person name="Bowers K."/>
            <person name="McGinley-Smith S."/>
            <person name="Mohammad A.W."/>
            <person name="Gnirke A."/>
            <person name="Yurkov A.M."/>
            <person name="Nowrousian M."/>
            <person name="Sun S."/>
            <person name="Cuomo C.A."/>
            <person name="Heitman J."/>
        </authorList>
    </citation>
    <scope>NUCLEOTIDE SEQUENCE [LARGE SCALE GENOMIC DNA]</scope>
    <source>
        <strain evidence="2">CBS 11374</strain>
    </source>
</reference>
<dbReference type="GeneID" id="87955149"/>
<sequence length="266" mass="30148">MPSLPSTRYAGLINLTKPDDPQAEDYMVFRAGILPPSENIKVPLYDMRDEVKQSDGSWLPAAQQLDQSGFACSQDPSAFDEEALSTPEGVAGYLEETVNRIRRNDPTPPAVAAEILQYKVEEGFVPKTMPRPIARNAHCDQTYGEDCFEKYSRGQIVNLWRPLVKVTNAPLAVMDYRTLEVDKDVGVHASAFGPLYHFFHNEQQKWYYIPNQTPSDALWIRCFDSKKGTAAYAPHVAVQETWGDEVPPEEQQTRVSIEVRLFLFFE</sequence>
<keyword evidence="3" id="KW-1185">Reference proteome</keyword>
<evidence type="ECO:0000256" key="1">
    <source>
        <dbReference type="ARBA" id="ARBA00023604"/>
    </source>
</evidence>
<comment type="similarity">
    <text evidence="1">Belongs to the asaB hydroxylase/desaturase family.</text>
</comment>
<dbReference type="Proteomes" id="UP001329825">
    <property type="component" value="Chromosome 4"/>
</dbReference>
<dbReference type="RefSeq" id="XP_062790806.1">
    <property type="nucleotide sequence ID" value="XM_062934755.1"/>
</dbReference>
<organism evidence="2 3">
    <name type="scientific">Kwoniella shivajii</name>
    <dbReference type="NCBI Taxonomy" id="564305"/>
    <lineage>
        <taxon>Eukaryota</taxon>
        <taxon>Fungi</taxon>
        <taxon>Dikarya</taxon>
        <taxon>Basidiomycota</taxon>
        <taxon>Agaricomycotina</taxon>
        <taxon>Tremellomycetes</taxon>
        <taxon>Tremellales</taxon>
        <taxon>Cryptococcaceae</taxon>
        <taxon>Kwoniella</taxon>
    </lineage>
</organism>